<dbReference type="STRING" id="342002.BST15_04200"/>
<dbReference type="EMBL" id="MVHH01000005">
    <property type="protein sequence ID" value="ORA00417.1"/>
    <property type="molecule type" value="Genomic_DNA"/>
</dbReference>
<reference evidence="9" key="1">
    <citation type="submission" date="2015-04" db="EMBL/GenBank/DDBJ databases">
        <title>Genome sequence of Mycobacterium arupense GUC1.</title>
        <authorList>
            <person name="Greninger A.L."/>
            <person name="Cunningham G."/>
            <person name="Chiu C.Y."/>
            <person name="Miller S."/>
        </authorList>
    </citation>
    <scope>NUCLEOTIDE SEQUENCE [LARGE SCALE GENOMIC DNA]</scope>
    <source>
        <strain evidence="9">GUC1</strain>
    </source>
</reference>
<sequence>MSDPSWPPPGPHGGWQPYPPPPGYPSACPGYPDAWAPYGRHPVTGQPYSPKSKVTAALLQLLGFFGFLGFGRMYLGQTGLGLVQLLIGVLATITTYGLGIIVPFAWGVIDAVLILSGRVHDKQGRLLRGGT</sequence>
<evidence type="ECO:0000256" key="5">
    <source>
        <dbReference type="SAM" id="Phobius"/>
    </source>
</evidence>
<feature type="transmembrane region" description="Helical" evidence="5">
    <location>
        <begin position="56"/>
        <end position="75"/>
    </location>
</feature>
<evidence type="ECO:0000313" key="10">
    <source>
        <dbReference type="Proteomes" id="UP000192327"/>
    </source>
</evidence>
<evidence type="ECO:0000256" key="2">
    <source>
        <dbReference type="ARBA" id="ARBA00022692"/>
    </source>
</evidence>
<evidence type="ECO:0000313" key="8">
    <source>
        <dbReference type="EMBL" id="ORA00417.1"/>
    </source>
</evidence>
<proteinExistence type="predicted"/>
<protein>
    <submittedName>
        <fullName evidence="7">Membrane protein</fullName>
    </submittedName>
</protein>
<reference evidence="7" key="2">
    <citation type="submission" date="2015-04" db="EMBL/GenBank/DDBJ databases">
        <title>Genome sequence of Mycobacterium arupense strain GUC1.</title>
        <authorList>
            <person name="Greninger A.L."/>
            <person name="Cunningham G."/>
            <person name="Chiu C.Y."/>
            <person name="Miller S."/>
        </authorList>
    </citation>
    <scope>NUCLEOTIDE SEQUENCE</scope>
    <source>
        <strain evidence="7">GUC1</strain>
    </source>
</reference>
<evidence type="ECO:0000256" key="1">
    <source>
        <dbReference type="ARBA" id="ARBA00004141"/>
    </source>
</evidence>
<dbReference type="EMBL" id="LASW01000008">
    <property type="protein sequence ID" value="KKC00728.1"/>
    <property type="molecule type" value="Genomic_DNA"/>
</dbReference>
<dbReference type="Proteomes" id="UP000034416">
    <property type="component" value="Unassembled WGS sequence"/>
</dbReference>
<keyword evidence="10" id="KW-1185">Reference proteome</keyword>
<evidence type="ECO:0000313" key="7">
    <source>
        <dbReference type="EMBL" id="KKC00728.1"/>
    </source>
</evidence>
<dbReference type="InterPro" id="IPR007829">
    <property type="entry name" value="TM2"/>
</dbReference>
<feature type="transmembrane region" description="Helical" evidence="5">
    <location>
        <begin position="87"/>
        <end position="115"/>
    </location>
</feature>
<evidence type="ECO:0000259" key="6">
    <source>
        <dbReference type="Pfam" id="PF05154"/>
    </source>
</evidence>
<dbReference type="OrthoDB" id="2004788at2"/>
<keyword evidence="2 5" id="KW-0812">Transmembrane</keyword>
<evidence type="ECO:0000256" key="4">
    <source>
        <dbReference type="ARBA" id="ARBA00023136"/>
    </source>
</evidence>
<keyword evidence="3 5" id="KW-1133">Transmembrane helix</keyword>
<evidence type="ECO:0000313" key="9">
    <source>
        <dbReference type="Proteomes" id="UP000034416"/>
    </source>
</evidence>
<dbReference type="AlphaFoldDB" id="A0A0F5N399"/>
<dbReference type="Pfam" id="PF05154">
    <property type="entry name" value="TM2"/>
    <property type="match status" value="1"/>
</dbReference>
<dbReference type="RefSeq" id="WP_046188255.1">
    <property type="nucleotide sequence ID" value="NZ_JACKUJ010000035.1"/>
</dbReference>
<keyword evidence="4 5" id="KW-0472">Membrane</keyword>
<dbReference type="Proteomes" id="UP000192327">
    <property type="component" value="Unassembled WGS sequence"/>
</dbReference>
<feature type="domain" description="TM2" evidence="6">
    <location>
        <begin position="50"/>
        <end position="97"/>
    </location>
</feature>
<comment type="caution">
    <text evidence="7">The sequence shown here is derived from an EMBL/GenBank/DDBJ whole genome shotgun (WGS) entry which is preliminary data.</text>
</comment>
<dbReference type="PATRIC" id="fig|342002.3.peg.1413"/>
<reference evidence="8 10" key="3">
    <citation type="submission" date="2016-12" db="EMBL/GenBank/DDBJ databases">
        <title>The new phylogeny of genus Mycobacterium.</title>
        <authorList>
            <person name="Tortoli E."/>
            <person name="Trovato A."/>
            <person name="Cirillo D.M."/>
        </authorList>
    </citation>
    <scope>NUCLEOTIDE SEQUENCE [LARGE SCALE GENOMIC DNA]</scope>
    <source>
        <strain evidence="8 10">DSM 44942</strain>
    </source>
</reference>
<accession>A0A0F5N399</accession>
<gene>
    <name evidence="8" type="ORF">BST15_04200</name>
    <name evidence="7" type="ORF">WR43_03825</name>
</gene>
<dbReference type="GO" id="GO:0016020">
    <property type="term" value="C:membrane"/>
    <property type="evidence" value="ECO:0007669"/>
    <property type="project" value="UniProtKB-SubCell"/>
</dbReference>
<comment type="subcellular location">
    <subcellularLocation>
        <location evidence="1">Membrane</location>
        <topology evidence="1">Multi-pass membrane protein</topology>
    </subcellularLocation>
</comment>
<name>A0A0F5N399_9MYCO</name>
<organism evidence="7 9">
    <name type="scientific">Mycolicibacter arupensis</name>
    <dbReference type="NCBI Taxonomy" id="342002"/>
    <lineage>
        <taxon>Bacteria</taxon>
        <taxon>Bacillati</taxon>
        <taxon>Actinomycetota</taxon>
        <taxon>Actinomycetes</taxon>
        <taxon>Mycobacteriales</taxon>
        <taxon>Mycobacteriaceae</taxon>
        <taxon>Mycolicibacter</taxon>
    </lineage>
</organism>
<evidence type="ECO:0000256" key="3">
    <source>
        <dbReference type="ARBA" id="ARBA00022989"/>
    </source>
</evidence>